<dbReference type="Gene3D" id="1.10.340.30">
    <property type="entry name" value="Hypothetical protein, domain 2"/>
    <property type="match status" value="1"/>
</dbReference>
<dbReference type="GO" id="GO:0008725">
    <property type="term" value="F:DNA-3-methyladenine glycosylase activity"/>
    <property type="evidence" value="ECO:0007669"/>
    <property type="project" value="UniProtKB-EC"/>
</dbReference>
<keyword evidence="2" id="KW-0326">Glycosidase</keyword>
<protein>
    <submittedName>
        <fullName evidence="2">DNA-3-methyladenine glycosylase 1</fullName>
        <ecNumber evidence="2">3.2.2.20</ecNumber>
    </submittedName>
</protein>
<dbReference type="EMBL" id="FYAK01000002">
    <property type="protein sequence ID" value="SMY34367.1"/>
    <property type="molecule type" value="Genomic_DNA"/>
</dbReference>
<dbReference type="InterPro" id="IPR011257">
    <property type="entry name" value="DNA_glycosylase"/>
</dbReference>
<dbReference type="Pfam" id="PF03352">
    <property type="entry name" value="Adenine_glyco"/>
    <property type="match status" value="1"/>
</dbReference>
<keyword evidence="3" id="KW-1185">Reference proteome</keyword>
<keyword evidence="2" id="KW-0378">Hydrolase</keyword>
<proteinExistence type="predicted"/>
<dbReference type="RefSeq" id="WP_087844697.1">
    <property type="nucleotide sequence ID" value="NZ_FYAK01000002.1"/>
</dbReference>
<sequence>MATNNVCDWATHSELERQYHDKEWGQPHKDDNYLFEFLTLEGAQAGLNWYTILKKRPDYRNAFEAYNIDKLAAYSDHDIELRITDIIDNYDVVRHRGKLRSVFTNARAAKALQIQYGNLAIPLWQFVNNKPVINHWSSSDDVPVATAASLAMSQFLKHNGFKFIGNITCYAFMQAVGMVNDHTINCQCYHGITDITDETL</sequence>
<name>A0A1Y6MCQ0_9GAMM</name>
<organism evidence="2 3">
    <name type="scientific">Photobacterium malacitanum</name>
    <dbReference type="NCBI Taxonomy" id="2204294"/>
    <lineage>
        <taxon>Bacteria</taxon>
        <taxon>Pseudomonadati</taxon>
        <taxon>Pseudomonadota</taxon>
        <taxon>Gammaproteobacteria</taxon>
        <taxon>Vibrionales</taxon>
        <taxon>Vibrionaceae</taxon>
        <taxon>Photobacterium</taxon>
    </lineage>
</organism>
<feature type="binding site" evidence="1">
    <location>
        <position position="182"/>
    </location>
    <ligand>
        <name>Zn(2+)</name>
        <dbReference type="ChEBI" id="CHEBI:29105"/>
    </ligand>
</feature>
<evidence type="ECO:0000313" key="2">
    <source>
        <dbReference type="EMBL" id="SMY34367.1"/>
    </source>
</evidence>
<accession>A0A1Y6MCQ0</accession>
<feature type="binding site" evidence="1">
    <location>
        <position position="7"/>
    </location>
    <ligand>
        <name>Zn(2+)</name>
        <dbReference type="ChEBI" id="CHEBI:29105"/>
    </ligand>
</feature>
<feature type="binding site" evidence="1">
    <location>
        <position position="186"/>
    </location>
    <ligand>
        <name>Zn(2+)</name>
        <dbReference type="ChEBI" id="CHEBI:29105"/>
    </ligand>
</feature>
<dbReference type="SUPFAM" id="SSF48150">
    <property type="entry name" value="DNA-glycosylase"/>
    <property type="match status" value="1"/>
</dbReference>
<gene>
    <name evidence="2" type="primary">tag</name>
    <name evidence="2" type="ORF">PMAL9190_01633</name>
</gene>
<dbReference type="GO" id="GO:0006284">
    <property type="term" value="P:base-excision repair"/>
    <property type="evidence" value="ECO:0007669"/>
    <property type="project" value="InterPro"/>
</dbReference>
<keyword evidence="1" id="KW-0862">Zinc</keyword>
<feature type="binding site" evidence="1">
    <location>
        <position position="20"/>
    </location>
    <ligand>
        <name>Zn(2+)</name>
        <dbReference type="ChEBI" id="CHEBI:29105"/>
    </ligand>
</feature>
<dbReference type="InterPro" id="IPR052891">
    <property type="entry name" value="DNA-3mA_glycosylase"/>
</dbReference>
<dbReference type="EC" id="3.2.2.20" evidence="2"/>
<dbReference type="PANTHER" id="PTHR30037:SF4">
    <property type="entry name" value="DNA-3-METHYLADENINE GLYCOSYLASE I"/>
    <property type="match status" value="1"/>
</dbReference>
<evidence type="ECO:0000256" key="1">
    <source>
        <dbReference type="PIRSR" id="PIRSR605019-1"/>
    </source>
</evidence>
<dbReference type="GO" id="GO:0046872">
    <property type="term" value="F:metal ion binding"/>
    <property type="evidence" value="ECO:0007669"/>
    <property type="project" value="UniProtKB-KW"/>
</dbReference>
<evidence type="ECO:0000313" key="3">
    <source>
        <dbReference type="Proteomes" id="UP000195963"/>
    </source>
</evidence>
<keyword evidence="1" id="KW-0479">Metal-binding</keyword>
<dbReference type="InterPro" id="IPR005019">
    <property type="entry name" value="Adenine_glyco"/>
</dbReference>
<dbReference type="PANTHER" id="PTHR30037">
    <property type="entry name" value="DNA-3-METHYLADENINE GLYCOSYLASE 1"/>
    <property type="match status" value="1"/>
</dbReference>
<reference evidence="3" key="1">
    <citation type="submission" date="2017-06" db="EMBL/GenBank/DDBJ databases">
        <authorList>
            <person name="Rodrigo-Torres L."/>
            <person name="Arahal R.D."/>
            <person name="Lucena T."/>
        </authorList>
    </citation>
    <scope>NUCLEOTIDE SEQUENCE [LARGE SCALE GENOMIC DNA]</scope>
    <source>
        <strain evidence="3">CECT 9190</strain>
    </source>
</reference>
<dbReference type="AlphaFoldDB" id="A0A1Y6MCQ0"/>
<dbReference type="Proteomes" id="UP000195963">
    <property type="component" value="Unassembled WGS sequence"/>
</dbReference>